<dbReference type="EMBL" id="JACCBV010000001">
    <property type="protein sequence ID" value="NYE18083.1"/>
    <property type="molecule type" value="Genomic_DNA"/>
</dbReference>
<dbReference type="Gene3D" id="3.40.50.720">
    <property type="entry name" value="NAD(P)-binding Rossmann-like Domain"/>
    <property type="match status" value="2"/>
</dbReference>
<dbReference type="GO" id="GO:0016491">
    <property type="term" value="F:oxidoreductase activity"/>
    <property type="evidence" value="ECO:0007669"/>
    <property type="project" value="UniProtKB-KW"/>
</dbReference>
<name>A0A7Y9KJF4_9MICO</name>
<comment type="caution">
    <text evidence="5">The sequence shown here is derived from an EMBL/GenBank/DDBJ whole genome shotgun (WGS) entry which is preliminary data.</text>
</comment>
<evidence type="ECO:0000256" key="2">
    <source>
        <dbReference type="ARBA" id="ARBA00023027"/>
    </source>
</evidence>
<accession>A0A7Y9KJF4</accession>
<gene>
    <name evidence="5" type="ORF">BJ991_000111</name>
</gene>
<proteinExistence type="predicted"/>
<feature type="domain" description="D-isomer specific 2-hydroxyacid dehydrogenase NAD-binding" evidence="4">
    <location>
        <begin position="137"/>
        <end position="309"/>
    </location>
</feature>
<dbReference type="Pfam" id="PF02826">
    <property type="entry name" value="2-Hacid_dh_C"/>
    <property type="match status" value="1"/>
</dbReference>
<evidence type="ECO:0000256" key="3">
    <source>
        <dbReference type="SAM" id="MobiDB-lite"/>
    </source>
</evidence>
<dbReference type="GO" id="GO:0051287">
    <property type="term" value="F:NAD binding"/>
    <property type="evidence" value="ECO:0007669"/>
    <property type="project" value="InterPro"/>
</dbReference>
<evidence type="ECO:0000313" key="5">
    <source>
        <dbReference type="EMBL" id="NYE18083.1"/>
    </source>
</evidence>
<protein>
    <submittedName>
        <fullName evidence="5">Phosphoglycerate dehydrogenase-like enzyme</fullName>
    </submittedName>
</protein>
<evidence type="ECO:0000256" key="1">
    <source>
        <dbReference type="ARBA" id="ARBA00023002"/>
    </source>
</evidence>
<organism evidence="5 6">
    <name type="scientific">Microbacterium immunditiarum</name>
    <dbReference type="NCBI Taxonomy" id="337480"/>
    <lineage>
        <taxon>Bacteria</taxon>
        <taxon>Bacillati</taxon>
        <taxon>Actinomycetota</taxon>
        <taxon>Actinomycetes</taxon>
        <taxon>Micrococcales</taxon>
        <taxon>Microbacteriaceae</taxon>
        <taxon>Microbacterium</taxon>
    </lineage>
</organism>
<dbReference type="InterPro" id="IPR036291">
    <property type="entry name" value="NAD(P)-bd_dom_sf"/>
</dbReference>
<dbReference type="AlphaFoldDB" id="A0A7Y9KJF4"/>
<dbReference type="SUPFAM" id="SSF51735">
    <property type="entry name" value="NAD(P)-binding Rossmann-fold domains"/>
    <property type="match status" value="1"/>
</dbReference>
<evidence type="ECO:0000259" key="4">
    <source>
        <dbReference type="Pfam" id="PF02826"/>
    </source>
</evidence>
<dbReference type="CDD" id="cd05300">
    <property type="entry name" value="2-Hacid_dh_1"/>
    <property type="match status" value="1"/>
</dbReference>
<dbReference type="PANTHER" id="PTHR43333:SF1">
    <property type="entry name" value="D-ISOMER SPECIFIC 2-HYDROXYACID DEHYDROGENASE NAD-BINDING DOMAIN-CONTAINING PROTEIN"/>
    <property type="match status" value="1"/>
</dbReference>
<dbReference type="RefSeq" id="WP_179486519.1">
    <property type="nucleotide sequence ID" value="NZ_JACCBV010000001.1"/>
</dbReference>
<dbReference type="InterPro" id="IPR006140">
    <property type="entry name" value="D-isomer_DH_NAD-bd"/>
</dbReference>
<keyword evidence="2" id="KW-0520">NAD</keyword>
<reference evidence="5 6" key="1">
    <citation type="submission" date="2020-07" db="EMBL/GenBank/DDBJ databases">
        <title>Sequencing the genomes of 1000 actinobacteria strains.</title>
        <authorList>
            <person name="Klenk H.-P."/>
        </authorList>
    </citation>
    <scope>NUCLEOTIDE SEQUENCE [LARGE SCALE GENOMIC DNA]</scope>
    <source>
        <strain evidence="5 6">DSM 24662</strain>
    </source>
</reference>
<keyword evidence="6" id="KW-1185">Reference proteome</keyword>
<keyword evidence="1" id="KW-0560">Oxidoreductase</keyword>
<dbReference type="Proteomes" id="UP000576969">
    <property type="component" value="Unassembled WGS sequence"/>
</dbReference>
<dbReference type="PANTHER" id="PTHR43333">
    <property type="entry name" value="2-HACID_DH_C DOMAIN-CONTAINING PROTEIN"/>
    <property type="match status" value="1"/>
</dbReference>
<evidence type="ECO:0000313" key="6">
    <source>
        <dbReference type="Proteomes" id="UP000576969"/>
    </source>
</evidence>
<feature type="region of interest" description="Disordered" evidence="3">
    <location>
        <begin position="337"/>
        <end position="356"/>
    </location>
</feature>
<sequence>MDRRPRVVLSRYLPDRLITRITNSCPWADIIAEPNAMLPPTGRVGLLYASSDRAWELDSDPELSELAWRRLLPDTDVLFDLHPSAVDLLPADGRIAFIQSLAAGAGELLHDERVHRAGIPICTARGVHDDGLADFTLAAILAHAKRLGELEQNKRRRSWVESEGRRLRGTTMLVVGLGSIGKAIARRATAFGIVVRGVQRRPRACDEVESTHSLDELDGLLGDADWVVDVLPASPDTRWIFDSERFSRFRTGAYFVNIGRGSTVDELALCRALASGVLGGAALDAYEEEPLGPSSPLWDAPNLVISPHSSALIPGSVDRIVDLFIDNLRRHHEGRPLRNLASPLGHANLSEEPSHG</sequence>